<dbReference type="Proteomes" id="UP000019373">
    <property type="component" value="Unassembled WGS sequence"/>
</dbReference>
<proteinExistence type="predicted"/>
<dbReference type="EMBL" id="KE720882">
    <property type="protein sequence ID" value="ERF74274.1"/>
    <property type="molecule type" value="Genomic_DNA"/>
</dbReference>
<dbReference type="AlphaFoldDB" id="U1HXS9"/>
<protein>
    <recommendedName>
        <fullName evidence="5">Fucose-specific lectin</fullName>
    </recommendedName>
</protein>
<feature type="transmembrane region" description="Helical" evidence="2">
    <location>
        <begin position="119"/>
        <end position="142"/>
    </location>
</feature>
<evidence type="ECO:0000256" key="1">
    <source>
        <dbReference type="SAM" id="MobiDB-lite"/>
    </source>
</evidence>
<dbReference type="GeneID" id="19237015"/>
<feature type="compositionally biased region" description="Polar residues" evidence="1">
    <location>
        <begin position="146"/>
        <end position="166"/>
    </location>
</feature>
<keyword evidence="2" id="KW-0472">Membrane</keyword>
<organism evidence="3 4">
    <name type="scientific">Endocarpon pusillum (strain Z07020 / HMAS-L-300199)</name>
    <name type="common">Lichen-forming fungus</name>
    <dbReference type="NCBI Taxonomy" id="1263415"/>
    <lineage>
        <taxon>Eukaryota</taxon>
        <taxon>Fungi</taxon>
        <taxon>Dikarya</taxon>
        <taxon>Ascomycota</taxon>
        <taxon>Pezizomycotina</taxon>
        <taxon>Eurotiomycetes</taxon>
        <taxon>Chaetothyriomycetidae</taxon>
        <taxon>Verrucariales</taxon>
        <taxon>Verrucariaceae</taxon>
        <taxon>Endocarpon</taxon>
    </lineage>
</organism>
<gene>
    <name evidence="3" type="ORF">EPUS_01961</name>
</gene>
<dbReference type="RefSeq" id="XP_007799984.1">
    <property type="nucleotide sequence ID" value="XM_007801793.1"/>
</dbReference>
<feature type="region of interest" description="Disordered" evidence="1">
    <location>
        <begin position="146"/>
        <end position="176"/>
    </location>
</feature>
<keyword evidence="2" id="KW-1133">Transmembrane helix</keyword>
<name>U1HXS9_ENDPU</name>
<keyword evidence="4" id="KW-1185">Reference proteome</keyword>
<dbReference type="OrthoDB" id="4148123at2759"/>
<keyword evidence="2" id="KW-0812">Transmembrane</keyword>
<evidence type="ECO:0008006" key="5">
    <source>
        <dbReference type="Google" id="ProtNLM"/>
    </source>
</evidence>
<dbReference type="OMA" id="YFQHHTG"/>
<evidence type="ECO:0000256" key="2">
    <source>
        <dbReference type="SAM" id="Phobius"/>
    </source>
</evidence>
<evidence type="ECO:0000313" key="4">
    <source>
        <dbReference type="Proteomes" id="UP000019373"/>
    </source>
</evidence>
<feature type="region of interest" description="Disordered" evidence="1">
    <location>
        <begin position="1"/>
        <end position="109"/>
    </location>
</feature>
<feature type="compositionally biased region" description="Polar residues" evidence="1">
    <location>
        <begin position="8"/>
        <end position="44"/>
    </location>
</feature>
<dbReference type="eggNOG" id="ENOG502SH5V">
    <property type="taxonomic scope" value="Eukaryota"/>
</dbReference>
<accession>U1HXS9</accession>
<evidence type="ECO:0000313" key="3">
    <source>
        <dbReference type="EMBL" id="ERF74274.1"/>
    </source>
</evidence>
<dbReference type="SUPFAM" id="SSF89372">
    <property type="entry name" value="Fucose-specific lectin"/>
    <property type="match status" value="1"/>
</dbReference>
<reference evidence="4" key="1">
    <citation type="journal article" date="2014" name="BMC Genomics">
        <title>Genome characteristics reveal the impact of lichenization on lichen-forming fungus Endocarpon pusillum Hedwig (Verrucariales, Ascomycota).</title>
        <authorList>
            <person name="Wang Y.-Y."/>
            <person name="Liu B."/>
            <person name="Zhang X.-Y."/>
            <person name="Zhou Q.-M."/>
            <person name="Zhang T."/>
            <person name="Li H."/>
            <person name="Yu Y.-F."/>
            <person name="Zhang X.-L."/>
            <person name="Hao X.-Y."/>
            <person name="Wang M."/>
            <person name="Wang L."/>
            <person name="Wei J.-C."/>
        </authorList>
    </citation>
    <scope>NUCLEOTIDE SEQUENCE [LARGE SCALE GENOMIC DNA]</scope>
    <source>
        <strain evidence="4">Z07020 / HMAS-L-300199</strain>
    </source>
</reference>
<sequence>MDRKTRSPESMSSQFSGAQTQLPAEWQSFYNTSQQAPRQVSPPQETYREVGVSHQGSLTRGTEPPSSPATTQPPVIGSPGLDSVVSTDDKEVYNGRGDPSAPPPAHPPRKRMCGLPKKWFLVAAGLATCIIVALAIALGVVFGTRRSSSNDSTSLPTDTTLPQPTATGPPPNTGDPDFNVGGALNPQYYSTAGAFNGTGLALASQSFGQDDRGEITMYYQHWSGDLRWSQLMSDGTWQGGSAGETLARDAKNGTPISAVAYSMDEASIWHIFYVDVDDRLRERINSNTTNVWRDGPLSRRNLRVNRADRIGLQACWFGNFYGDSSFQRSDAFNAPNTEGLPNDQIGVRLWYASSNTTFEQLGWLYGEDDWVPQDTWQNKNGQAGVGCYSWGPGSVTYVFMVNLDNTLEIWWRDTNTSLAGNFSHPINEWTNTSISIPNLHPSTSLGYTNYLYAQSADYTIHGYNISWHSENTSFVPNDNFTILSAGNGSLGLPGTHLSVTTLPNPSGGNDLFAFYQTEGDDVSVFSRDMLAGPWAEAEVPIPND</sequence>
<dbReference type="Gene3D" id="2.120.10.70">
    <property type="entry name" value="Fucose-specific lectin"/>
    <property type="match status" value="1"/>
</dbReference>
<dbReference type="HOGENOM" id="CLU_030824_1_0_1"/>